<keyword evidence="1" id="KW-0472">Membrane</keyword>
<gene>
    <name evidence="2" type="ORF">QQ008_18535</name>
</gene>
<accession>A0ABT8KRJ7</accession>
<proteinExistence type="predicted"/>
<keyword evidence="3" id="KW-1185">Reference proteome</keyword>
<evidence type="ECO:0000256" key="1">
    <source>
        <dbReference type="SAM" id="Phobius"/>
    </source>
</evidence>
<dbReference type="EMBL" id="JAUJEA010000007">
    <property type="protein sequence ID" value="MDN5203391.1"/>
    <property type="molecule type" value="Genomic_DNA"/>
</dbReference>
<dbReference type="Proteomes" id="UP001172082">
    <property type="component" value="Unassembled WGS sequence"/>
</dbReference>
<feature type="transmembrane region" description="Helical" evidence="1">
    <location>
        <begin position="7"/>
        <end position="31"/>
    </location>
</feature>
<keyword evidence="1" id="KW-1133">Transmembrane helix</keyword>
<reference evidence="2" key="1">
    <citation type="submission" date="2023-06" db="EMBL/GenBank/DDBJ databases">
        <title>Genomic of Parafulvivirga corallium.</title>
        <authorList>
            <person name="Wang G."/>
        </authorList>
    </citation>
    <scope>NUCLEOTIDE SEQUENCE</scope>
    <source>
        <strain evidence="2">BMA10</strain>
    </source>
</reference>
<evidence type="ECO:0000313" key="3">
    <source>
        <dbReference type="Proteomes" id="UP001172082"/>
    </source>
</evidence>
<feature type="transmembrane region" description="Helical" evidence="1">
    <location>
        <begin position="43"/>
        <end position="61"/>
    </location>
</feature>
<dbReference type="RefSeq" id="WP_346753414.1">
    <property type="nucleotide sequence ID" value="NZ_JAUJEA010000007.1"/>
</dbReference>
<comment type="caution">
    <text evidence="2">The sequence shown here is derived from an EMBL/GenBank/DDBJ whole genome shotgun (WGS) entry which is preliminary data.</text>
</comment>
<name>A0ABT8KRJ7_9BACT</name>
<protein>
    <submittedName>
        <fullName evidence="2">Uncharacterized protein</fullName>
    </submittedName>
</protein>
<organism evidence="2 3">
    <name type="scientific">Splendidivirga corallicola</name>
    <dbReference type="NCBI Taxonomy" id="3051826"/>
    <lineage>
        <taxon>Bacteria</taxon>
        <taxon>Pseudomonadati</taxon>
        <taxon>Bacteroidota</taxon>
        <taxon>Cytophagia</taxon>
        <taxon>Cytophagales</taxon>
        <taxon>Splendidivirgaceae</taxon>
        <taxon>Splendidivirga</taxon>
    </lineage>
</organism>
<evidence type="ECO:0000313" key="2">
    <source>
        <dbReference type="EMBL" id="MDN5203391.1"/>
    </source>
</evidence>
<sequence>MTTILSYIFALLGIYLLIGLIFSIIFVTKLVGQMDENAKGTGIGFRLIILPGAIALWPLLFKRWRKSKRSTSPLEERGYHD</sequence>
<keyword evidence="1" id="KW-0812">Transmembrane</keyword>